<feature type="domain" description="Tetrapyrrole biosynthesis uroporphyrinogen III synthase" evidence="1">
    <location>
        <begin position="40"/>
        <end position="270"/>
    </location>
</feature>
<dbReference type="PANTHER" id="PTHR40082">
    <property type="entry name" value="BLR5956 PROTEIN"/>
    <property type="match status" value="1"/>
</dbReference>
<dbReference type="KEGG" id="pas:Pars_1214"/>
<protein>
    <submittedName>
        <fullName evidence="2">Uroporphyrinogen III synthase HEM4</fullName>
    </submittedName>
</protein>
<dbReference type="EMBL" id="CP000660">
    <property type="protein sequence ID" value="ABP50782.1"/>
    <property type="molecule type" value="Genomic_DNA"/>
</dbReference>
<dbReference type="CDD" id="cd06578">
    <property type="entry name" value="HemD"/>
    <property type="match status" value="1"/>
</dbReference>
<gene>
    <name evidence="2" type="ordered locus">Pars_1214</name>
</gene>
<dbReference type="InterPro" id="IPR036108">
    <property type="entry name" value="4pyrrol_syn_uPrphyn_synt_sf"/>
</dbReference>
<dbReference type="STRING" id="340102.Pars_1214"/>
<dbReference type="GO" id="GO:0004852">
    <property type="term" value="F:uroporphyrinogen-III synthase activity"/>
    <property type="evidence" value="ECO:0007669"/>
    <property type="project" value="InterPro"/>
</dbReference>
<evidence type="ECO:0000259" key="1">
    <source>
        <dbReference type="Pfam" id="PF02602"/>
    </source>
</evidence>
<dbReference type="Gene3D" id="3.40.50.10090">
    <property type="match status" value="2"/>
</dbReference>
<dbReference type="PhylomeDB" id="A4WK65"/>
<reference evidence="2 3" key="1">
    <citation type="submission" date="2007-04" db="EMBL/GenBank/DDBJ databases">
        <title>Complete sequence of Pyrobaculum arsenaticum DSM 13514.</title>
        <authorList>
            <consortium name="US DOE Joint Genome Institute"/>
            <person name="Copeland A."/>
            <person name="Lucas S."/>
            <person name="Lapidus A."/>
            <person name="Barry K."/>
            <person name="Glavina del Rio T."/>
            <person name="Dalin E."/>
            <person name="Tice H."/>
            <person name="Pitluck S."/>
            <person name="Chain P."/>
            <person name="Malfatti S."/>
            <person name="Shin M."/>
            <person name="Vergez L."/>
            <person name="Schmutz J."/>
            <person name="Larimer F."/>
            <person name="Land M."/>
            <person name="Hauser L."/>
            <person name="Kyrpides N."/>
            <person name="Mikhailova N."/>
            <person name="Cozen A.E."/>
            <person name="Fitz-Gibbon S.T."/>
            <person name="House C.H."/>
            <person name="Saltikov C."/>
            <person name="Lowe T.M."/>
            <person name="Richardson P."/>
        </authorList>
    </citation>
    <scope>NUCLEOTIDE SEQUENCE [LARGE SCALE GENOMIC DNA]</scope>
    <source>
        <strain evidence="3">ATCC 700994 / DSM 13514 / JCM 11321 / PZ6</strain>
    </source>
</reference>
<dbReference type="InterPro" id="IPR039793">
    <property type="entry name" value="UROS/Hem4"/>
</dbReference>
<dbReference type="Proteomes" id="UP000001567">
    <property type="component" value="Chromosome"/>
</dbReference>
<dbReference type="InterPro" id="IPR003754">
    <property type="entry name" value="4pyrrol_synth_uPrphyn_synth"/>
</dbReference>
<dbReference type="SUPFAM" id="SSF69618">
    <property type="entry name" value="HemD-like"/>
    <property type="match status" value="1"/>
</dbReference>
<organism evidence="2 3">
    <name type="scientific">Pyrobaculum arsenaticum (strain DSM 13514 / JCM 11321 / PZ6)</name>
    <dbReference type="NCBI Taxonomy" id="340102"/>
    <lineage>
        <taxon>Archaea</taxon>
        <taxon>Thermoproteota</taxon>
        <taxon>Thermoprotei</taxon>
        <taxon>Thermoproteales</taxon>
        <taxon>Thermoproteaceae</taxon>
        <taxon>Pyrobaculum</taxon>
    </lineage>
</organism>
<dbReference type="GO" id="GO:0006780">
    <property type="term" value="P:uroporphyrinogen III biosynthetic process"/>
    <property type="evidence" value="ECO:0007669"/>
    <property type="project" value="InterPro"/>
</dbReference>
<evidence type="ECO:0000313" key="3">
    <source>
        <dbReference type="Proteomes" id="UP000001567"/>
    </source>
</evidence>
<sequence>MYKNSLFHSKEKYFIVLYISANMKWAVIITSGRPSKADLLARLVFKHGGEALYLPVVKVEERGADAQEVLEALAWSEAVLFMTGQSAWGLAEMLKRHSALEKAKEMLRSRVVVCRGSKASGNVKTQFGVECPNLGETIDEMMPKIGQYVSGKRLLVSFYGVVDSELLEKLRAVAGEVSYVQTYSTVEAPEENALEAARRVAEGGYIIVFTSAVGASTFFAAAQRHGLLEKVVEALNSGRSIAAVIGPVTEEEVKRWGVEKVVKPEKPFLAYLAEELAKLLK</sequence>
<dbReference type="HOGENOM" id="CLU_1032960_0_0_2"/>
<proteinExistence type="predicted"/>
<dbReference type="PANTHER" id="PTHR40082:SF1">
    <property type="entry name" value="BLR5956 PROTEIN"/>
    <property type="match status" value="1"/>
</dbReference>
<accession>A4WK65</accession>
<dbReference type="AlphaFoldDB" id="A4WK65"/>
<evidence type="ECO:0000313" key="2">
    <source>
        <dbReference type="EMBL" id="ABP50782.1"/>
    </source>
</evidence>
<dbReference type="Pfam" id="PF02602">
    <property type="entry name" value="HEM4"/>
    <property type="match status" value="1"/>
</dbReference>
<name>A4WK65_PYRAR</name>